<gene>
    <name evidence="1" type="ORF">BDN72DRAFT_864871</name>
</gene>
<evidence type="ECO:0000313" key="1">
    <source>
        <dbReference type="EMBL" id="TFK59789.1"/>
    </source>
</evidence>
<proteinExistence type="predicted"/>
<dbReference type="Proteomes" id="UP000308600">
    <property type="component" value="Unassembled WGS sequence"/>
</dbReference>
<sequence length="303" mass="34497">MNFCKPEAEAGANPLNFVECLYLAQEGDEEKGRDYLVKLVKEERDAYLLLTPEEKQVLVDAHMQEKTKENTTRRISGRKRARDATTTLNAMHHECVNLQSQTGVEVMVYAVPGTTDVPLKGVTWATGGITTFMDGTMRVDSQDLLGRMEGHVMHGYAGASQNHAQRRAKIRDEVRDHIVNQLRIITCNDSARIEFVNYWEKVVRRYLVLLEGWPADLDFKSLHTSAVSFPSLMLLQEKCKKGTLFWRKLTPAEFESLDAAHKVSIEQGFIPAPRPRQVRSDCGQKRKRTQANEEDDDDDDDED</sequence>
<organism evidence="1 2">
    <name type="scientific">Pluteus cervinus</name>
    <dbReference type="NCBI Taxonomy" id="181527"/>
    <lineage>
        <taxon>Eukaryota</taxon>
        <taxon>Fungi</taxon>
        <taxon>Dikarya</taxon>
        <taxon>Basidiomycota</taxon>
        <taxon>Agaricomycotina</taxon>
        <taxon>Agaricomycetes</taxon>
        <taxon>Agaricomycetidae</taxon>
        <taxon>Agaricales</taxon>
        <taxon>Pluteineae</taxon>
        <taxon>Pluteaceae</taxon>
        <taxon>Pluteus</taxon>
    </lineage>
</organism>
<dbReference type="EMBL" id="ML208894">
    <property type="protein sequence ID" value="TFK59789.1"/>
    <property type="molecule type" value="Genomic_DNA"/>
</dbReference>
<accession>A0ACD3A326</accession>
<evidence type="ECO:0000313" key="2">
    <source>
        <dbReference type="Proteomes" id="UP000308600"/>
    </source>
</evidence>
<protein>
    <submittedName>
        <fullName evidence="1">Uncharacterized protein</fullName>
    </submittedName>
</protein>
<reference evidence="1 2" key="1">
    <citation type="journal article" date="2019" name="Nat. Ecol. Evol.">
        <title>Megaphylogeny resolves global patterns of mushroom evolution.</title>
        <authorList>
            <person name="Varga T."/>
            <person name="Krizsan K."/>
            <person name="Foldi C."/>
            <person name="Dima B."/>
            <person name="Sanchez-Garcia M."/>
            <person name="Sanchez-Ramirez S."/>
            <person name="Szollosi G.J."/>
            <person name="Szarkandi J.G."/>
            <person name="Papp V."/>
            <person name="Albert L."/>
            <person name="Andreopoulos W."/>
            <person name="Angelini C."/>
            <person name="Antonin V."/>
            <person name="Barry K.W."/>
            <person name="Bougher N.L."/>
            <person name="Buchanan P."/>
            <person name="Buyck B."/>
            <person name="Bense V."/>
            <person name="Catcheside P."/>
            <person name="Chovatia M."/>
            <person name="Cooper J."/>
            <person name="Damon W."/>
            <person name="Desjardin D."/>
            <person name="Finy P."/>
            <person name="Geml J."/>
            <person name="Haridas S."/>
            <person name="Hughes K."/>
            <person name="Justo A."/>
            <person name="Karasinski D."/>
            <person name="Kautmanova I."/>
            <person name="Kiss B."/>
            <person name="Kocsube S."/>
            <person name="Kotiranta H."/>
            <person name="LaButti K.M."/>
            <person name="Lechner B.E."/>
            <person name="Liimatainen K."/>
            <person name="Lipzen A."/>
            <person name="Lukacs Z."/>
            <person name="Mihaltcheva S."/>
            <person name="Morgado L.N."/>
            <person name="Niskanen T."/>
            <person name="Noordeloos M.E."/>
            <person name="Ohm R.A."/>
            <person name="Ortiz-Santana B."/>
            <person name="Ovrebo C."/>
            <person name="Racz N."/>
            <person name="Riley R."/>
            <person name="Savchenko A."/>
            <person name="Shiryaev A."/>
            <person name="Soop K."/>
            <person name="Spirin V."/>
            <person name="Szebenyi C."/>
            <person name="Tomsovsky M."/>
            <person name="Tulloss R.E."/>
            <person name="Uehling J."/>
            <person name="Grigoriev I.V."/>
            <person name="Vagvolgyi C."/>
            <person name="Papp T."/>
            <person name="Martin F.M."/>
            <person name="Miettinen O."/>
            <person name="Hibbett D.S."/>
            <person name="Nagy L.G."/>
        </authorList>
    </citation>
    <scope>NUCLEOTIDE SEQUENCE [LARGE SCALE GENOMIC DNA]</scope>
    <source>
        <strain evidence="1 2">NL-1719</strain>
    </source>
</reference>
<name>A0ACD3A326_9AGAR</name>
<keyword evidence="2" id="KW-1185">Reference proteome</keyword>